<dbReference type="Proteomes" id="UP001596447">
    <property type="component" value="Unassembled WGS sequence"/>
</dbReference>
<organism evidence="1 2">
    <name type="scientific">Halospeciosus flavus</name>
    <dbReference type="NCBI Taxonomy" id="3032283"/>
    <lineage>
        <taxon>Archaea</taxon>
        <taxon>Methanobacteriati</taxon>
        <taxon>Methanobacteriota</taxon>
        <taxon>Stenosarchaea group</taxon>
        <taxon>Halobacteria</taxon>
        <taxon>Halobacteriales</taxon>
        <taxon>Halobacteriaceae</taxon>
        <taxon>Halospeciosus</taxon>
    </lineage>
</organism>
<evidence type="ECO:0000313" key="1">
    <source>
        <dbReference type="EMBL" id="MFC7200882.1"/>
    </source>
</evidence>
<reference evidence="1 2" key="1">
    <citation type="journal article" date="2019" name="Int. J. Syst. Evol. Microbiol.">
        <title>The Global Catalogue of Microorganisms (GCM) 10K type strain sequencing project: providing services to taxonomists for standard genome sequencing and annotation.</title>
        <authorList>
            <consortium name="The Broad Institute Genomics Platform"/>
            <consortium name="The Broad Institute Genome Sequencing Center for Infectious Disease"/>
            <person name="Wu L."/>
            <person name="Ma J."/>
        </authorList>
    </citation>
    <scope>NUCLEOTIDE SEQUENCE [LARGE SCALE GENOMIC DNA]</scope>
    <source>
        <strain evidence="1 2">XZGYJ-43</strain>
    </source>
</reference>
<name>A0ABD5Z6T7_9EURY</name>
<proteinExistence type="predicted"/>
<comment type="caution">
    <text evidence="1">The sequence shown here is derived from an EMBL/GenBank/DDBJ whole genome shotgun (WGS) entry which is preliminary data.</text>
</comment>
<dbReference type="NCBIfam" id="NF038145">
    <property type="entry name" value="Hvo_1808_fam"/>
    <property type="match status" value="1"/>
</dbReference>
<evidence type="ECO:0000313" key="2">
    <source>
        <dbReference type="Proteomes" id="UP001596447"/>
    </source>
</evidence>
<dbReference type="AlphaFoldDB" id="A0ABD5Z6T7"/>
<accession>A0ABD5Z6T7</accession>
<dbReference type="InterPro" id="IPR047792">
    <property type="entry name" value="Hvo_1808-like"/>
</dbReference>
<protein>
    <submittedName>
        <fullName evidence="1">Hvo_1808 family surface protein</fullName>
    </submittedName>
</protein>
<dbReference type="PROSITE" id="PS51257">
    <property type="entry name" value="PROKAR_LIPOPROTEIN"/>
    <property type="match status" value="1"/>
</dbReference>
<gene>
    <name evidence="1" type="ORF">ACFQJ9_15955</name>
</gene>
<sequence length="483" mass="52714">MRRHVAALLVLGVLVALAGCTAPTDLGLSSPTAPPDPAEDTLGWEQGYWHNESLPVTTANGLNQSELNAVVGRSMARVEHLRHLEFEKRVPVEVISRQQYRTQYAGGGNASSAIRTFDNAKFEALLLVGETGDSLDQQSQNRGSSVLGFYSPSADRIVIISESETPAIQETTLGHELVHAAQFRTFEMGYEQSTRDEANAVSGLIEGDASYVDHLYSQRCGQEWSCVSPPAKSGGGSTQSGGSTFHLGIYIMKYFPYSDGPGFVGHFKEQGGWERVNQLYEDPADSAEQVAVPSKYKSDPPVNVSLADRSSDAWNRVTPRGRAPFGEVGVSGITAMVAWPSYHQEQDGDGTNQGVVDPRTFLNFQPDGQVSRTDPFNYTNPYAGGWEGDKLYIYEQQNGDETAYVWKFAWESHEDATEFATAYRGLLRYWGGQQVSGAQGVWRIPSGQFADAFYVHVEGDTVVVVNAPTTDQLDDVRAGTPTA</sequence>
<dbReference type="EMBL" id="JBHTAR010000011">
    <property type="protein sequence ID" value="MFC7200882.1"/>
    <property type="molecule type" value="Genomic_DNA"/>
</dbReference>
<keyword evidence="2" id="KW-1185">Reference proteome</keyword>
<dbReference type="RefSeq" id="WP_279527645.1">
    <property type="nucleotide sequence ID" value="NZ_CP122312.1"/>
</dbReference>